<accession>A0A6A5TI23</accession>
<evidence type="ECO:0000313" key="1">
    <source>
        <dbReference type="EMBL" id="KAF1952028.1"/>
    </source>
</evidence>
<reference evidence="1" key="1">
    <citation type="journal article" date="2020" name="Stud. Mycol.">
        <title>101 Dothideomycetes genomes: a test case for predicting lifestyles and emergence of pathogens.</title>
        <authorList>
            <person name="Haridas S."/>
            <person name="Albert R."/>
            <person name="Binder M."/>
            <person name="Bloem J."/>
            <person name="Labutti K."/>
            <person name="Salamov A."/>
            <person name="Andreopoulos B."/>
            <person name="Baker S."/>
            <person name="Barry K."/>
            <person name="Bills G."/>
            <person name="Bluhm B."/>
            <person name="Cannon C."/>
            <person name="Castanera R."/>
            <person name="Culley D."/>
            <person name="Daum C."/>
            <person name="Ezra D."/>
            <person name="Gonzalez J."/>
            <person name="Henrissat B."/>
            <person name="Kuo A."/>
            <person name="Liang C."/>
            <person name="Lipzen A."/>
            <person name="Lutzoni F."/>
            <person name="Magnuson J."/>
            <person name="Mondo S."/>
            <person name="Nolan M."/>
            <person name="Ohm R."/>
            <person name="Pangilinan J."/>
            <person name="Park H.-J."/>
            <person name="Ramirez L."/>
            <person name="Alfaro M."/>
            <person name="Sun H."/>
            <person name="Tritt A."/>
            <person name="Yoshinaga Y."/>
            <person name="Zwiers L.-H."/>
            <person name="Turgeon B."/>
            <person name="Goodwin S."/>
            <person name="Spatafora J."/>
            <person name="Crous P."/>
            <person name="Grigoriev I."/>
        </authorList>
    </citation>
    <scope>NUCLEOTIDE SEQUENCE</scope>
    <source>
        <strain evidence="1">CBS 675.92</strain>
    </source>
</reference>
<organism evidence="1 2">
    <name type="scientific">Byssothecium circinans</name>
    <dbReference type="NCBI Taxonomy" id="147558"/>
    <lineage>
        <taxon>Eukaryota</taxon>
        <taxon>Fungi</taxon>
        <taxon>Dikarya</taxon>
        <taxon>Ascomycota</taxon>
        <taxon>Pezizomycotina</taxon>
        <taxon>Dothideomycetes</taxon>
        <taxon>Pleosporomycetidae</taxon>
        <taxon>Pleosporales</taxon>
        <taxon>Massarineae</taxon>
        <taxon>Massarinaceae</taxon>
        <taxon>Byssothecium</taxon>
    </lineage>
</organism>
<keyword evidence="2" id="KW-1185">Reference proteome</keyword>
<dbReference type="EMBL" id="ML977013">
    <property type="protein sequence ID" value="KAF1952028.1"/>
    <property type="molecule type" value="Genomic_DNA"/>
</dbReference>
<dbReference type="AlphaFoldDB" id="A0A6A5TI23"/>
<sequence length="52" mass="6122">MLEVFYVIICAALCERVVNCALQRSTHPAQFYHELQDPRPVKNRRVQSSEKF</sequence>
<dbReference type="Proteomes" id="UP000800035">
    <property type="component" value="Unassembled WGS sequence"/>
</dbReference>
<gene>
    <name evidence="1" type="ORF">CC80DRAFT_495650</name>
</gene>
<name>A0A6A5TI23_9PLEO</name>
<proteinExistence type="predicted"/>
<evidence type="ECO:0000313" key="2">
    <source>
        <dbReference type="Proteomes" id="UP000800035"/>
    </source>
</evidence>
<protein>
    <submittedName>
        <fullName evidence="1">Uncharacterized protein</fullName>
    </submittedName>
</protein>